<dbReference type="AlphaFoldDB" id="A0A6G1Q6M7"/>
<evidence type="ECO:0000313" key="5">
    <source>
        <dbReference type="Proteomes" id="UP000503349"/>
    </source>
</evidence>
<organism evidence="4 5">
    <name type="scientific">Channa argus</name>
    <name type="common">Northern snakehead</name>
    <name type="synonym">Ophicephalus argus</name>
    <dbReference type="NCBI Taxonomy" id="215402"/>
    <lineage>
        <taxon>Eukaryota</taxon>
        <taxon>Metazoa</taxon>
        <taxon>Chordata</taxon>
        <taxon>Craniata</taxon>
        <taxon>Vertebrata</taxon>
        <taxon>Euteleostomi</taxon>
        <taxon>Actinopterygii</taxon>
        <taxon>Neopterygii</taxon>
        <taxon>Teleostei</taxon>
        <taxon>Neoteleostei</taxon>
        <taxon>Acanthomorphata</taxon>
        <taxon>Anabantaria</taxon>
        <taxon>Anabantiformes</taxon>
        <taxon>Channoidei</taxon>
        <taxon>Channidae</taxon>
        <taxon>Channa</taxon>
    </lineage>
</organism>
<dbReference type="PANTHER" id="PTHR11481:SF64">
    <property type="entry name" value="FC RECEPTOR-LIKE PROTEIN 4"/>
    <property type="match status" value="1"/>
</dbReference>
<dbReference type="GO" id="GO:0004888">
    <property type="term" value="F:transmembrane signaling receptor activity"/>
    <property type="evidence" value="ECO:0007669"/>
    <property type="project" value="TreeGrafter"/>
</dbReference>
<dbReference type="EMBL" id="CM015724">
    <property type="protein sequence ID" value="KAF3698290.1"/>
    <property type="molecule type" value="Genomic_DNA"/>
</dbReference>
<evidence type="ECO:0000256" key="2">
    <source>
        <dbReference type="ARBA" id="ARBA00023157"/>
    </source>
</evidence>
<evidence type="ECO:0000256" key="1">
    <source>
        <dbReference type="ARBA" id="ARBA00022729"/>
    </source>
</evidence>
<dbReference type="PANTHER" id="PTHR11481">
    <property type="entry name" value="IMMUNOGLOBULIN FC RECEPTOR"/>
    <property type="match status" value="1"/>
</dbReference>
<proteinExistence type="predicted"/>
<dbReference type="PROSITE" id="PS50835">
    <property type="entry name" value="IG_LIKE"/>
    <property type="match status" value="2"/>
</dbReference>
<keyword evidence="1" id="KW-0732">Signal</keyword>
<dbReference type="GO" id="GO:0030246">
    <property type="term" value="F:carbohydrate binding"/>
    <property type="evidence" value="ECO:0007669"/>
    <property type="project" value="UniProtKB-KW"/>
</dbReference>
<dbReference type="Pfam" id="PF13927">
    <property type="entry name" value="Ig_3"/>
    <property type="match status" value="1"/>
</dbReference>
<dbReference type="InterPro" id="IPR036179">
    <property type="entry name" value="Ig-like_dom_sf"/>
</dbReference>
<dbReference type="SMART" id="SM00409">
    <property type="entry name" value="IG"/>
    <property type="match status" value="3"/>
</dbReference>
<sequence length="320" mass="35751">MEGHNVTLNCRSRLEASSFPATFYKNDFLIKTEPTGHMTIRHFSKSDEGAYKCSITNHGESPSSWLLIKNDSDSVSLTPFPDSSQRFEYENLSLSCGDNSSNLGWTVKRSTTSGRKMSSCGEAWGARTEFGCVLDTAKQPDSAVYWCESLARQRSNSVNITIYGSPVILQSPVLPVMEGGKATMHCRTKNPSKLPADFYKDGSLIRTEPTGHMTIHHVTKSDEGLYKCNISSHGESPPSWLLVRAMQSASPATDSSVFTLRTIRHIIVCSPYFICTLLMLSIYRQRPTGRIVFTRTRPPIEEVEPQYEDVMANVTTEHQF</sequence>
<dbReference type="InterPro" id="IPR013783">
    <property type="entry name" value="Ig-like_fold"/>
</dbReference>
<dbReference type="GO" id="GO:0006955">
    <property type="term" value="P:immune response"/>
    <property type="evidence" value="ECO:0007669"/>
    <property type="project" value="TreeGrafter"/>
</dbReference>
<gene>
    <name evidence="4" type="ORF">EXN66_Car013971</name>
</gene>
<dbReference type="GO" id="GO:0007166">
    <property type="term" value="P:cell surface receptor signaling pathway"/>
    <property type="evidence" value="ECO:0007669"/>
    <property type="project" value="TreeGrafter"/>
</dbReference>
<feature type="domain" description="Ig-like" evidence="3">
    <location>
        <begin position="1"/>
        <end position="78"/>
    </location>
</feature>
<dbReference type="SMART" id="SM00408">
    <property type="entry name" value="IGc2"/>
    <property type="match status" value="2"/>
</dbReference>
<accession>A0A6G1Q6M7</accession>
<name>A0A6G1Q6M7_CHAAH</name>
<keyword evidence="4" id="KW-0430">Lectin</keyword>
<dbReference type="InterPro" id="IPR050488">
    <property type="entry name" value="Ig_Fc_receptor"/>
</dbReference>
<keyword evidence="2" id="KW-1015">Disulfide bond</keyword>
<dbReference type="GO" id="GO:0009897">
    <property type="term" value="C:external side of plasma membrane"/>
    <property type="evidence" value="ECO:0007669"/>
    <property type="project" value="TreeGrafter"/>
</dbReference>
<dbReference type="SUPFAM" id="SSF48726">
    <property type="entry name" value="Immunoglobulin"/>
    <property type="match status" value="2"/>
</dbReference>
<keyword evidence="5" id="KW-1185">Reference proteome</keyword>
<dbReference type="InterPro" id="IPR007110">
    <property type="entry name" value="Ig-like_dom"/>
</dbReference>
<dbReference type="Gene3D" id="2.60.40.10">
    <property type="entry name" value="Immunoglobulins"/>
    <property type="match status" value="2"/>
</dbReference>
<dbReference type="Proteomes" id="UP000503349">
    <property type="component" value="Chromosome 13"/>
</dbReference>
<dbReference type="InterPro" id="IPR003598">
    <property type="entry name" value="Ig_sub2"/>
</dbReference>
<evidence type="ECO:0000259" key="3">
    <source>
        <dbReference type="PROSITE" id="PS50835"/>
    </source>
</evidence>
<evidence type="ECO:0000313" key="4">
    <source>
        <dbReference type="EMBL" id="KAF3698290.1"/>
    </source>
</evidence>
<dbReference type="InterPro" id="IPR003599">
    <property type="entry name" value="Ig_sub"/>
</dbReference>
<reference evidence="4 5" key="1">
    <citation type="submission" date="2019-02" db="EMBL/GenBank/DDBJ databases">
        <title>Opniocepnalus argus genome.</title>
        <authorList>
            <person name="Zhou C."/>
            <person name="Xiao S."/>
        </authorList>
    </citation>
    <scope>NUCLEOTIDE SEQUENCE [LARGE SCALE GENOMIC DNA]</scope>
    <source>
        <strain evidence="4">OARG1902GOOAL</strain>
        <tissue evidence="4">Muscle</tissue>
    </source>
</reference>
<reference evidence="5" key="2">
    <citation type="submission" date="2019-02" db="EMBL/GenBank/DDBJ databases">
        <title>Opniocepnalus argus Var Kimnra genome.</title>
        <authorList>
            <person name="Zhou C."/>
            <person name="Xiao S."/>
        </authorList>
    </citation>
    <scope>NUCLEOTIDE SEQUENCE [LARGE SCALE GENOMIC DNA]</scope>
</reference>
<protein>
    <submittedName>
        <fullName evidence="4">Sialoadhesin Sialic acid-binding Ig-like lectin 1</fullName>
    </submittedName>
</protein>
<feature type="domain" description="Ig-like" evidence="3">
    <location>
        <begin position="166"/>
        <end position="232"/>
    </location>
</feature>